<keyword evidence="4" id="KW-1185">Reference proteome</keyword>
<feature type="domain" description="Coiled-coil" evidence="2">
    <location>
        <begin position="230"/>
        <end position="396"/>
    </location>
</feature>
<name>A0A0M8ZVY0_9HYME</name>
<dbReference type="EMBL" id="KQ435855">
    <property type="protein sequence ID" value="KOX70639.1"/>
    <property type="molecule type" value="Genomic_DNA"/>
</dbReference>
<proteinExistence type="predicted"/>
<protein>
    <recommendedName>
        <fullName evidence="2">Coiled-coil domain-containing protein</fullName>
    </recommendedName>
</protein>
<accession>A0A0M8ZVY0</accession>
<dbReference type="InterPro" id="IPR045323">
    <property type="entry name" value="CCDC34"/>
</dbReference>
<dbReference type="OrthoDB" id="6591885at2759"/>
<dbReference type="STRING" id="166423.A0A0M8ZVY0"/>
<evidence type="ECO:0000259" key="2">
    <source>
        <dbReference type="Pfam" id="PF13904"/>
    </source>
</evidence>
<sequence>MFDSEIDSWYDCKRGHDTNEMQKVSVNDTESKNDVCLLSCDRSKNFAIDDCERRSSRSNRLIRYGAIPASSRSSTEVRFINPAIYAETLNDEDIEHEVEIQVKVNPKNDGHPIRNCGDSAGMNDMMSTLSINNDLVASFMDHAGDQGSAQETYRCYSLNSPTTSASLQSDIVRSKSVTSCKLANRVERRCKIAERTSNSYDVCSIGQIEPEVEQRISGNRPNESGAVNKITYSEWMRRKQEMARRRKEEEDLAERQRQMEEERLAREKQERECRERENFLKWSERKKKEEEKKKAAMKQELEVQKQLKEVEDKTAVVKTLYLRQWARKKKEEEKARRKKEEMKREQEEEERKRRLEESTKAYENWRKMAKNKPRPATQGLLPHQKVKPAYINPTPWQRIVDDIEDIVEENAFNVGRKRQTQPKISNKKSATSYHMGIVPYITRRRFIALAIRWRFLTKSLTIRFAPALIIPSPMPEHSKQPWRNLEGFAVRMHSRCLELEDWHPNEVKGCSNGHYLRGWPHSVEEFAHRNRLHVSFLETCLLDI</sequence>
<dbReference type="InterPro" id="IPR025259">
    <property type="entry name" value="CCDC34/181"/>
</dbReference>
<evidence type="ECO:0000256" key="1">
    <source>
        <dbReference type="SAM" id="MobiDB-lite"/>
    </source>
</evidence>
<organism evidence="3 4">
    <name type="scientific">Melipona quadrifasciata</name>
    <dbReference type="NCBI Taxonomy" id="166423"/>
    <lineage>
        <taxon>Eukaryota</taxon>
        <taxon>Metazoa</taxon>
        <taxon>Ecdysozoa</taxon>
        <taxon>Arthropoda</taxon>
        <taxon>Hexapoda</taxon>
        <taxon>Insecta</taxon>
        <taxon>Pterygota</taxon>
        <taxon>Neoptera</taxon>
        <taxon>Endopterygota</taxon>
        <taxon>Hymenoptera</taxon>
        <taxon>Apocrita</taxon>
        <taxon>Aculeata</taxon>
        <taxon>Apoidea</taxon>
        <taxon>Anthophila</taxon>
        <taxon>Apidae</taxon>
        <taxon>Melipona</taxon>
    </lineage>
</organism>
<dbReference type="AlphaFoldDB" id="A0A0M8ZVY0"/>
<dbReference type="Proteomes" id="UP000053105">
    <property type="component" value="Unassembled WGS sequence"/>
</dbReference>
<dbReference type="Pfam" id="PF13904">
    <property type="entry name" value="CCDC34"/>
    <property type="match status" value="1"/>
</dbReference>
<gene>
    <name evidence="3" type="ORF">WN51_03697</name>
</gene>
<evidence type="ECO:0000313" key="3">
    <source>
        <dbReference type="EMBL" id="KOX70639.1"/>
    </source>
</evidence>
<dbReference type="PANTHER" id="PTHR23247">
    <property type="entry name" value="NY-REN-41 ANTIGEN L15 -RELATED"/>
    <property type="match status" value="1"/>
</dbReference>
<evidence type="ECO:0000313" key="4">
    <source>
        <dbReference type="Proteomes" id="UP000053105"/>
    </source>
</evidence>
<reference evidence="3 4" key="1">
    <citation type="submission" date="2015-07" db="EMBL/GenBank/DDBJ databases">
        <title>The genome of Melipona quadrifasciata.</title>
        <authorList>
            <person name="Pan H."/>
            <person name="Kapheim K."/>
        </authorList>
    </citation>
    <scope>NUCLEOTIDE SEQUENCE [LARGE SCALE GENOMIC DNA]</scope>
    <source>
        <strain evidence="3">0111107301</strain>
        <tissue evidence="3">Whole body</tissue>
    </source>
</reference>
<feature type="region of interest" description="Disordered" evidence="1">
    <location>
        <begin position="331"/>
        <end position="357"/>
    </location>
</feature>
<dbReference type="PANTHER" id="PTHR23247:SF2">
    <property type="entry name" value="COILED-COIL DOMAIN-CONTAINING PROTEIN 34"/>
    <property type="match status" value="1"/>
</dbReference>